<reference evidence="1 2" key="1">
    <citation type="submission" date="2011-02" db="EMBL/GenBank/DDBJ databases">
        <title>The Genome Sequence of Sphaeroforma arctica JP610.</title>
        <authorList>
            <consortium name="The Broad Institute Genome Sequencing Platform"/>
            <person name="Russ C."/>
            <person name="Cuomo C."/>
            <person name="Young S.K."/>
            <person name="Zeng Q."/>
            <person name="Gargeya S."/>
            <person name="Alvarado L."/>
            <person name="Berlin A."/>
            <person name="Chapman S.B."/>
            <person name="Chen Z."/>
            <person name="Freedman E."/>
            <person name="Gellesch M."/>
            <person name="Goldberg J."/>
            <person name="Griggs A."/>
            <person name="Gujja S."/>
            <person name="Heilman E."/>
            <person name="Heiman D."/>
            <person name="Howarth C."/>
            <person name="Mehta T."/>
            <person name="Neiman D."/>
            <person name="Pearson M."/>
            <person name="Roberts A."/>
            <person name="Saif S."/>
            <person name="Shea T."/>
            <person name="Shenoy N."/>
            <person name="Sisk P."/>
            <person name="Stolte C."/>
            <person name="Sykes S."/>
            <person name="White J."/>
            <person name="Yandava C."/>
            <person name="Burger G."/>
            <person name="Gray M.W."/>
            <person name="Holland P.W.H."/>
            <person name="King N."/>
            <person name="Lang F.B.F."/>
            <person name="Roger A.J."/>
            <person name="Ruiz-Trillo I."/>
            <person name="Haas B."/>
            <person name="Nusbaum C."/>
            <person name="Birren B."/>
        </authorList>
    </citation>
    <scope>NUCLEOTIDE SEQUENCE [LARGE SCALE GENOMIC DNA]</scope>
    <source>
        <strain evidence="1 2">JP610</strain>
    </source>
</reference>
<dbReference type="EMBL" id="KQ243850">
    <property type="protein sequence ID" value="KNC75097.1"/>
    <property type="molecule type" value="Genomic_DNA"/>
</dbReference>
<evidence type="ECO:0000313" key="2">
    <source>
        <dbReference type="Proteomes" id="UP000054560"/>
    </source>
</evidence>
<proteinExistence type="predicted"/>
<name>A0A0L0FEB6_9EUKA</name>
<gene>
    <name evidence="1" type="ORF">SARC_12371</name>
</gene>
<organism evidence="1 2">
    <name type="scientific">Sphaeroforma arctica JP610</name>
    <dbReference type="NCBI Taxonomy" id="667725"/>
    <lineage>
        <taxon>Eukaryota</taxon>
        <taxon>Ichthyosporea</taxon>
        <taxon>Ichthyophonida</taxon>
        <taxon>Sphaeroforma</taxon>
    </lineage>
</organism>
<keyword evidence="2" id="KW-1185">Reference proteome</keyword>
<evidence type="ECO:0000313" key="1">
    <source>
        <dbReference type="EMBL" id="KNC75097.1"/>
    </source>
</evidence>
<dbReference type="Proteomes" id="UP000054560">
    <property type="component" value="Unassembled WGS sequence"/>
</dbReference>
<accession>A0A0L0FEB6</accession>
<dbReference type="GeneID" id="25912875"/>
<protein>
    <submittedName>
        <fullName evidence="1">Uncharacterized protein</fullName>
    </submittedName>
</protein>
<dbReference type="AlphaFoldDB" id="A0A0L0FEB6"/>
<sequence>MLEYEKRYKNTAREPINLQLLKASRCLWVGLTRGKDYQVQVKAGAEKYQSNTAKTKTLPTLWCSVDPSPHAFSKYPNNEESNRQKATARVAQQSQPIHHIDQLTITNGNKVQEWMKKFDRLGERKLTC</sequence>
<dbReference type="RefSeq" id="XP_014148999.1">
    <property type="nucleotide sequence ID" value="XM_014293524.1"/>
</dbReference>